<feature type="binding site" evidence="7">
    <location>
        <position position="25"/>
    </location>
    <ligand>
        <name>3-phosphoshikimate</name>
        <dbReference type="ChEBI" id="CHEBI:145989"/>
    </ligand>
</feature>
<comment type="subcellular location">
    <subcellularLocation>
        <location evidence="7">Cytoplasm</location>
    </subcellularLocation>
</comment>
<dbReference type="InterPro" id="IPR023193">
    <property type="entry name" value="EPSP_synthase_CS"/>
</dbReference>
<feature type="active site" description="Proton acceptor" evidence="7">
    <location>
        <position position="307"/>
    </location>
</feature>
<dbReference type="EC" id="2.5.1.19" evidence="7"/>
<evidence type="ECO:0000313" key="10">
    <source>
        <dbReference type="Proteomes" id="UP000886803"/>
    </source>
</evidence>
<dbReference type="HAMAP" id="MF_00210">
    <property type="entry name" value="EPSP_synth"/>
    <property type="match status" value="1"/>
</dbReference>
<comment type="function">
    <text evidence="7">Catalyzes the transfer of the enolpyruvyl moiety of phosphoenolpyruvate (PEP) to the 5-hydroxyl of shikimate-3-phosphate (S3P) to produce enolpyruvyl shikimate-3-phosphate and inorganic phosphate.</text>
</comment>
<feature type="binding site" evidence="7">
    <location>
        <position position="21"/>
    </location>
    <ligand>
        <name>3-phosphoshikimate</name>
        <dbReference type="ChEBI" id="CHEBI:145989"/>
    </ligand>
</feature>
<comment type="pathway">
    <text evidence="1 7">Metabolic intermediate biosynthesis; chorismate biosynthesis; chorismate from D-erythrose 4-phosphate and phosphoenolpyruvate: step 6/7.</text>
</comment>
<proteinExistence type="inferred from homology"/>
<evidence type="ECO:0000313" key="9">
    <source>
        <dbReference type="EMBL" id="HJB42267.1"/>
    </source>
</evidence>
<evidence type="ECO:0000256" key="7">
    <source>
        <dbReference type="HAMAP-Rule" id="MF_00210"/>
    </source>
</evidence>
<dbReference type="Proteomes" id="UP000886803">
    <property type="component" value="Unassembled WGS sequence"/>
</dbReference>
<feature type="binding site" evidence="7">
    <location>
        <position position="407"/>
    </location>
    <ligand>
        <name>phosphoenolpyruvate</name>
        <dbReference type="ChEBI" id="CHEBI:58702"/>
    </ligand>
</feature>
<evidence type="ECO:0000256" key="1">
    <source>
        <dbReference type="ARBA" id="ARBA00004811"/>
    </source>
</evidence>
<dbReference type="InterPro" id="IPR006264">
    <property type="entry name" value="EPSP_synthase"/>
</dbReference>
<keyword evidence="4 7" id="KW-0808">Transferase</keyword>
<evidence type="ECO:0000256" key="5">
    <source>
        <dbReference type="ARBA" id="ARBA00023141"/>
    </source>
</evidence>
<dbReference type="GO" id="GO:0005737">
    <property type="term" value="C:cytoplasm"/>
    <property type="evidence" value="ECO:0007669"/>
    <property type="project" value="UniProtKB-SubCell"/>
</dbReference>
<dbReference type="InterPro" id="IPR013792">
    <property type="entry name" value="RNA3'P_cycl/enolpyr_Trfase_a/b"/>
</dbReference>
<feature type="binding site" evidence="7">
    <location>
        <position position="120"/>
    </location>
    <ligand>
        <name>phosphoenolpyruvate</name>
        <dbReference type="ChEBI" id="CHEBI:58702"/>
    </ligand>
</feature>
<feature type="binding site" evidence="7">
    <location>
        <position position="92"/>
    </location>
    <ligand>
        <name>phosphoenolpyruvate</name>
        <dbReference type="ChEBI" id="CHEBI:58702"/>
    </ligand>
</feature>
<feature type="binding site" evidence="7">
    <location>
        <position position="20"/>
    </location>
    <ligand>
        <name>phosphoenolpyruvate</name>
        <dbReference type="ChEBI" id="CHEBI:58702"/>
    </ligand>
</feature>
<evidence type="ECO:0000256" key="3">
    <source>
        <dbReference type="ARBA" id="ARBA00022605"/>
    </source>
</evidence>
<feature type="binding site" evidence="7">
    <location>
        <position position="161"/>
    </location>
    <ligand>
        <name>3-phosphoshikimate</name>
        <dbReference type="ChEBI" id="CHEBI:145989"/>
    </ligand>
</feature>
<evidence type="ECO:0000259" key="8">
    <source>
        <dbReference type="Pfam" id="PF00275"/>
    </source>
</evidence>
<dbReference type="GO" id="GO:0008652">
    <property type="term" value="P:amino acid biosynthetic process"/>
    <property type="evidence" value="ECO:0007669"/>
    <property type="project" value="UniProtKB-KW"/>
</dbReference>
<feature type="binding site" evidence="7">
    <location>
        <position position="189"/>
    </location>
    <ligand>
        <name>3-phosphoshikimate</name>
        <dbReference type="ChEBI" id="CHEBI:145989"/>
    </ligand>
</feature>
<dbReference type="PROSITE" id="PS00885">
    <property type="entry name" value="EPSP_SYNTHASE_2"/>
    <property type="match status" value="1"/>
</dbReference>
<accession>A0A9D2M716</accession>
<feature type="domain" description="Enolpyruvate transferase" evidence="8">
    <location>
        <begin position="8"/>
        <end position="416"/>
    </location>
</feature>
<reference evidence="9" key="1">
    <citation type="journal article" date="2021" name="PeerJ">
        <title>Extensive microbial diversity within the chicken gut microbiome revealed by metagenomics and culture.</title>
        <authorList>
            <person name="Gilroy R."/>
            <person name="Ravi A."/>
            <person name="Getino M."/>
            <person name="Pursley I."/>
            <person name="Horton D.L."/>
            <person name="Alikhan N.F."/>
            <person name="Baker D."/>
            <person name="Gharbi K."/>
            <person name="Hall N."/>
            <person name="Watson M."/>
            <person name="Adriaenssens E.M."/>
            <person name="Foster-Nyarko E."/>
            <person name="Jarju S."/>
            <person name="Secka A."/>
            <person name="Antonio M."/>
            <person name="Oren A."/>
            <person name="Chaudhuri R.R."/>
            <person name="La Ragione R."/>
            <person name="Hildebrand F."/>
            <person name="Pallen M.J."/>
        </authorList>
    </citation>
    <scope>NUCLEOTIDE SEQUENCE</scope>
    <source>
        <strain evidence="9">ChiBcec8-13705</strain>
    </source>
</reference>
<dbReference type="EMBL" id="DWYG01000122">
    <property type="protein sequence ID" value="HJB42267.1"/>
    <property type="molecule type" value="Genomic_DNA"/>
</dbReference>
<comment type="caution">
    <text evidence="7">Lacks conserved residue(s) required for the propagation of feature annotation.</text>
</comment>
<evidence type="ECO:0000256" key="4">
    <source>
        <dbReference type="ARBA" id="ARBA00022679"/>
    </source>
</evidence>
<comment type="caution">
    <text evidence="9">The sequence shown here is derived from an EMBL/GenBank/DDBJ whole genome shotgun (WGS) entry which is preliminary data.</text>
</comment>
<protein>
    <recommendedName>
        <fullName evidence="7">3-phosphoshikimate 1-carboxyvinyltransferase</fullName>
        <ecNumber evidence="7">2.5.1.19</ecNumber>
    </recommendedName>
    <alternativeName>
        <fullName evidence="7">5-enolpyruvylshikimate-3-phosphate synthase</fullName>
        <shortName evidence="7">EPSP synthase</shortName>
        <shortName evidence="7">EPSPS</shortName>
    </alternativeName>
</protein>
<feature type="binding site" evidence="7">
    <location>
        <position position="334"/>
    </location>
    <ligand>
        <name>3-phosphoshikimate</name>
        <dbReference type="ChEBI" id="CHEBI:145989"/>
    </ligand>
</feature>
<organism evidence="9 10">
    <name type="scientific">Candidatus Gemmiger avicola</name>
    <dbReference type="NCBI Taxonomy" id="2838605"/>
    <lineage>
        <taxon>Bacteria</taxon>
        <taxon>Bacillati</taxon>
        <taxon>Bacillota</taxon>
        <taxon>Clostridia</taxon>
        <taxon>Eubacteriales</taxon>
        <taxon>Gemmiger</taxon>
    </lineage>
</organism>
<dbReference type="NCBIfam" id="TIGR01356">
    <property type="entry name" value="aroA"/>
    <property type="match status" value="1"/>
</dbReference>
<dbReference type="InterPro" id="IPR001986">
    <property type="entry name" value="Enolpyruvate_Tfrase_dom"/>
</dbReference>
<feature type="binding site" evidence="7">
    <location>
        <position position="307"/>
    </location>
    <ligand>
        <name>3-phosphoshikimate</name>
        <dbReference type="ChEBI" id="CHEBI:145989"/>
    </ligand>
</feature>
<dbReference type="PANTHER" id="PTHR21090">
    <property type="entry name" value="AROM/DEHYDROQUINATE SYNTHASE"/>
    <property type="match status" value="1"/>
</dbReference>
<dbReference type="Pfam" id="PF00275">
    <property type="entry name" value="EPSP_synthase"/>
    <property type="match status" value="1"/>
</dbReference>
<keyword evidence="7" id="KW-0963">Cytoplasm</keyword>
<feature type="binding site" evidence="7">
    <location>
        <position position="163"/>
    </location>
    <ligand>
        <name>phosphoenolpyruvate</name>
        <dbReference type="ChEBI" id="CHEBI:58702"/>
    </ligand>
</feature>
<dbReference type="CDD" id="cd01556">
    <property type="entry name" value="EPSP_synthase"/>
    <property type="match status" value="1"/>
</dbReference>
<dbReference type="GO" id="GO:0009073">
    <property type="term" value="P:aromatic amino acid family biosynthetic process"/>
    <property type="evidence" value="ECO:0007669"/>
    <property type="project" value="UniProtKB-KW"/>
</dbReference>
<comment type="catalytic activity">
    <reaction evidence="6">
        <text>3-phosphoshikimate + phosphoenolpyruvate = 5-O-(1-carboxyvinyl)-3-phosphoshikimate + phosphate</text>
        <dbReference type="Rhea" id="RHEA:21256"/>
        <dbReference type="ChEBI" id="CHEBI:43474"/>
        <dbReference type="ChEBI" id="CHEBI:57701"/>
        <dbReference type="ChEBI" id="CHEBI:58702"/>
        <dbReference type="ChEBI" id="CHEBI:145989"/>
        <dbReference type="EC" id="2.5.1.19"/>
    </reaction>
    <physiologicalReaction direction="left-to-right" evidence="6">
        <dbReference type="Rhea" id="RHEA:21257"/>
    </physiologicalReaction>
</comment>
<reference evidence="9" key="2">
    <citation type="submission" date="2021-04" db="EMBL/GenBank/DDBJ databases">
        <authorList>
            <person name="Gilroy R."/>
        </authorList>
    </citation>
    <scope>NUCLEOTIDE SEQUENCE</scope>
    <source>
        <strain evidence="9">ChiBcec8-13705</strain>
    </source>
</reference>
<keyword evidence="3 7" id="KW-0028">Amino-acid biosynthesis</keyword>
<comment type="subunit">
    <text evidence="7">Monomer.</text>
</comment>
<gene>
    <name evidence="7 9" type="primary">aroA</name>
    <name evidence="9" type="ORF">H9945_07195</name>
</gene>
<keyword evidence="5 7" id="KW-0057">Aromatic amino acid biosynthesis</keyword>
<feature type="binding site" evidence="7">
    <location>
        <position position="381"/>
    </location>
    <ligand>
        <name>phosphoenolpyruvate</name>
        <dbReference type="ChEBI" id="CHEBI:58702"/>
    </ligand>
</feature>
<comment type="similarity">
    <text evidence="2 7">Belongs to the EPSP synthase family.</text>
</comment>
<evidence type="ECO:0000256" key="2">
    <source>
        <dbReference type="ARBA" id="ARBA00009948"/>
    </source>
</evidence>
<feature type="binding site" evidence="7">
    <location>
        <position position="20"/>
    </location>
    <ligand>
        <name>3-phosphoshikimate</name>
        <dbReference type="ChEBI" id="CHEBI:145989"/>
    </ligand>
</feature>
<dbReference type="SUPFAM" id="SSF55205">
    <property type="entry name" value="EPT/RTPC-like"/>
    <property type="match status" value="1"/>
</dbReference>
<name>A0A9D2M716_9FIRM</name>
<dbReference type="PANTHER" id="PTHR21090:SF5">
    <property type="entry name" value="PENTAFUNCTIONAL AROM POLYPEPTIDE"/>
    <property type="match status" value="1"/>
</dbReference>
<dbReference type="AlphaFoldDB" id="A0A9D2M716"/>
<feature type="binding site" evidence="7">
    <location>
        <position position="162"/>
    </location>
    <ligand>
        <name>3-phosphoshikimate</name>
        <dbReference type="ChEBI" id="CHEBI:145989"/>
    </ligand>
</feature>
<feature type="binding site" evidence="7">
    <location>
        <position position="163"/>
    </location>
    <ligand>
        <name>3-phosphoshikimate</name>
        <dbReference type="ChEBI" id="CHEBI:145989"/>
    </ligand>
</feature>
<dbReference type="PIRSF" id="PIRSF000505">
    <property type="entry name" value="EPSPS"/>
    <property type="match status" value="1"/>
</dbReference>
<evidence type="ECO:0000256" key="6">
    <source>
        <dbReference type="ARBA" id="ARBA00044633"/>
    </source>
</evidence>
<feature type="binding site" evidence="7">
    <location>
        <position position="338"/>
    </location>
    <ligand>
        <name>phosphoenolpyruvate</name>
        <dbReference type="ChEBI" id="CHEBI:58702"/>
    </ligand>
</feature>
<sequence>MQVTLRVSRLGGTATVPPSKSMAHRAVLCAALAAGASRITHIEYSDDIRATLDAVRQLGAKVVEEEDAVTITGCGGDSFATVTRPVFCNESGSTLRFLIPLFSLTAQKIRFTGAGRLFARPQEVYRLLFHRQGLRFEQETDGITIFGRLRPGGFTLPGDVSSQFISGLLLAAPLLESDSSIEVLAPYESRSYVDLTIESMRRFGVKVAQRARKDGSVLYRVAAPQRYTAADMAIEGDYSQAAFLAVLGVLAGGITVTGLEPASRQGDRVILDILKRCGGKYTVGESGVRFSRSLLCATEIDLADCPDLGPVLIALGCFCRGTTVIRNAGRLRLKESDRIAAMQQELAKFGARVEADADTVTITGGALRAPEAPLDGHNDHRIVMALAVAALGAGLPAVIRGAEAVRKSWPGFFSVMETLGAQLERQEQE</sequence>
<dbReference type="GO" id="GO:0009423">
    <property type="term" value="P:chorismate biosynthetic process"/>
    <property type="evidence" value="ECO:0007669"/>
    <property type="project" value="UniProtKB-UniRule"/>
</dbReference>
<dbReference type="GO" id="GO:0003866">
    <property type="term" value="F:3-phosphoshikimate 1-carboxyvinyltransferase activity"/>
    <property type="evidence" value="ECO:0007669"/>
    <property type="project" value="UniProtKB-UniRule"/>
</dbReference>
<dbReference type="InterPro" id="IPR036968">
    <property type="entry name" value="Enolpyruvate_Tfrase_sf"/>
</dbReference>
<dbReference type="Gene3D" id="3.65.10.10">
    <property type="entry name" value="Enolpyruvate transferase domain"/>
    <property type="match status" value="2"/>
</dbReference>